<reference evidence="1" key="2">
    <citation type="journal article" date="2022" name="New Phytol.">
        <title>Evolutionary transition to the ectomycorrhizal habit in the genomes of a hyperdiverse lineage of mushroom-forming fungi.</title>
        <authorList>
            <person name="Looney B."/>
            <person name="Miyauchi S."/>
            <person name="Morin E."/>
            <person name="Drula E."/>
            <person name="Courty P.E."/>
            <person name="Kohler A."/>
            <person name="Kuo A."/>
            <person name="LaButti K."/>
            <person name="Pangilinan J."/>
            <person name="Lipzen A."/>
            <person name="Riley R."/>
            <person name="Andreopoulos W."/>
            <person name="He G."/>
            <person name="Johnson J."/>
            <person name="Nolan M."/>
            <person name="Tritt A."/>
            <person name="Barry K.W."/>
            <person name="Grigoriev I.V."/>
            <person name="Nagy L.G."/>
            <person name="Hibbett D."/>
            <person name="Henrissat B."/>
            <person name="Matheny P.B."/>
            <person name="Labbe J."/>
            <person name="Martin F.M."/>
        </authorList>
    </citation>
    <scope>NUCLEOTIDE SEQUENCE</scope>
    <source>
        <strain evidence="1">HHB10654</strain>
    </source>
</reference>
<dbReference type="EMBL" id="MU277203">
    <property type="protein sequence ID" value="KAI0063469.1"/>
    <property type="molecule type" value="Genomic_DNA"/>
</dbReference>
<reference evidence="1" key="1">
    <citation type="submission" date="2021-03" db="EMBL/GenBank/DDBJ databases">
        <authorList>
            <consortium name="DOE Joint Genome Institute"/>
            <person name="Ahrendt S."/>
            <person name="Looney B.P."/>
            <person name="Miyauchi S."/>
            <person name="Morin E."/>
            <person name="Drula E."/>
            <person name="Courty P.E."/>
            <person name="Chicoki N."/>
            <person name="Fauchery L."/>
            <person name="Kohler A."/>
            <person name="Kuo A."/>
            <person name="Labutti K."/>
            <person name="Pangilinan J."/>
            <person name="Lipzen A."/>
            <person name="Riley R."/>
            <person name="Andreopoulos W."/>
            <person name="He G."/>
            <person name="Johnson J."/>
            <person name="Barry K.W."/>
            <person name="Grigoriev I.V."/>
            <person name="Nagy L."/>
            <person name="Hibbett D."/>
            <person name="Henrissat B."/>
            <person name="Matheny P.B."/>
            <person name="Labbe J."/>
            <person name="Martin F."/>
        </authorList>
    </citation>
    <scope>NUCLEOTIDE SEQUENCE</scope>
    <source>
        <strain evidence="1">HHB10654</strain>
    </source>
</reference>
<name>A0ACB8T3Z9_9AGAM</name>
<keyword evidence="2" id="KW-1185">Reference proteome</keyword>
<accession>A0ACB8T3Z9</accession>
<proteinExistence type="predicted"/>
<sequence length="77" mass="8181">MARLAYHPTPATRRLGSFTLTSAKRWAGSLGVWGVGVGTAAVLFLSVTPKVKNGILLKLPVIGSHYEDTTPASDKPF</sequence>
<dbReference type="Proteomes" id="UP000814140">
    <property type="component" value="Unassembled WGS sequence"/>
</dbReference>
<gene>
    <name evidence="1" type="ORF">BV25DRAFT_1915368</name>
</gene>
<protein>
    <submittedName>
        <fullName evidence="1">Uncharacterized protein</fullName>
    </submittedName>
</protein>
<comment type="caution">
    <text evidence="1">The sequence shown here is derived from an EMBL/GenBank/DDBJ whole genome shotgun (WGS) entry which is preliminary data.</text>
</comment>
<evidence type="ECO:0000313" key="1">
    <source>
        <dbReference type="EMBL" id="KAI0063469.1"/>
    </source>
</evidence>
<evidence type="ECO:0000313" key="2">
    <source>
        <dbReference type="Proteomes" id="UP000814140"/>
    </source>
</evidence>
<organism evidence="1 2">
    <name type="scientific">Artomyces pyxidatus</name>
    <dbReference type="NCBI Taxonomy" id="48021"/>
    <lineage>
        <taxon>Eukaryota</taxon>
        <taxon>Fungi</taxon>
        <taxon>Dikarya</taxon>
        <taxon>Basidiomycota</taxon>
        <taxon>Agaricomycotina</taxon>
        <taxon>Agaricomycetes</taxon>
        <taxon>Russulales</taxon>
        <taxon>Auriscalpiaceae</taxon>
        <taxon>Artomyces</taxon>
    </lineage>
</organism>